<protein>
    <submittedName>
        <fullName evidence="1">Uncharacterized protein</fullName>
    </submittedName>
</protein>
<organism evidence="1 2">
    <name type="scientific">Elysia crispata</name>
    <name type="common">lettuce slug</name>
    <dbReference type="NCBI Taxonomy" id="231223"/>
    <lineage>
        <taxon>Eukaryota</taxon>
        <taxon>Metazoa</taxon>
        <taxon>Spiralia</taxon>
        <taxon>Lophotrochozoa</taxon>
        <taxon>Mollusca</taxon>
        <taxon>Gastropoda</taxon>
        <taxon>Heterobranchia</taxon>
        <taxon>Euthyneura</taxon>
        <taxon>Panpulmonata</taxon>
        <taxon>Sacoglossa</taxon>
        <taxon>Placobranchoidea</taxon>
        <taxon>Plakobranchidae</taxon>
        <taxon>Elysia</taxon>
    </lineage>
</organism>
<evidence type="ECO:0000313" key="2">
    <source>
        <dbReference type="Proteomes" id="UP001283361"/>
    </source>
</evidence>
<proteinExistence type="predicted"/>
<feature type="non-terminal residue" evidence="1">
    <location>
        <position position="1"/>
    </location>
</feature>
<evidence type="ECO:0000313" key="1">
    <source>
        <dbReference type="EMBL" id="KAK3762622.1"/>
    </source>
</evidence>
<name>A0AAE0Z4H3_9GAST</name>
<dbReference type="EMBL" id="JAWDGP010004679">
    <property type="protein sequence ID" value="KAK3762622.1"/>
    <property type="molecule type" value="Genomic_DNA"/>
</dbReference>
<accession>A0AAE0Z4H3</accession>
<keyword evidence="2" id="KW-1185">Reference proteome</keyword>
<comment type="caution">
    <text evidence="1">The sequence shown here is derived from an EMBL/GenBank/DDBJ whole genome shotgun (WGS) entry which is preliminary data.</text>
</comment>
<gene>
    <name evidence="1" type="ORF">RRG08_006177</name>
</gene>
<dbReference type="Proteomes" id="UP001283361">
    <property type="component" value="Unassembled WGS sequence"/>
</dbReference>
<reference evidence="1" key="1">
    <citation type="journal article" date="2023" name="G3 (Bethesda)">
        <title>A reference genome for the long-term kleptoplast-retaining sea slug Elysia crispata morphotype clarki.</title>
        <authorList>
            <person name="Eastman K.E."/>
            <person name="Pendleton A.L."/>
            <person name="Shaikh M.A."/>
            <person name="Suttiyut T."/>
            <person name="Ogas R."/>
            <person name="Tomko P."/>
            <person name="Gavelis G."/>
            <person name="Widhalm J.R."/>
            <person name="Wisecaver J.H."/>
        </authorList>
    </citation>
    <scope>NUCLEOTIDE SEQUENCE</scope>
    <source>
        <strain evidence="1">ECLA1</strain>
    </source>
</reference>
<sequence length="244" mass="26981">MLLFVPDVSLCQMHADQAPVECFNCDGHGAHFPSCLQTSQQCHADQVCRVRYGGDEPNFHCQNKNDCQRETDHAHNPCDFGGMEVHHQCQKCCDTTDCVTAISANLTAKLTADGGIMCPTGCTDDDIKKCNDHAIWCKANEFCQITRDDKHHVWGECLPDREMKQHCNDELSKHKCDTAIGHVGDLHTCTAMLTNVTTLAVTMRPVVSNLLNGADELDTLWTRLNGDCSDQLAADQCKQLMGEA</sequence>
<dbReference type="AlphaFoldDB" id="A0AAE0Z4H3"/>